<organism evidence="1 2">
    <name type="scientific">Sorghum bicolor</name>
    <name type="common">Sorghum</name>
    <name type="synonym">Sorghum vulgare</name>
    <dbReference type="NCBI Taxonomy" id="4558"/>
    <lineage>
        <taxon>Eukaryota</taxon>
        <taxon>Viridiplantae</taxon>
        <taxon>Streptophyta</taxon>
        <taxon>Embryophyta</taxon>
        <taxon>Tracheophyta</taxon>
        <taxon>Spermatophyta</taxon>
        <taxon>Magnoliopsida</taxon>
        <taxon>Liliopsida</taxon>
        <taxon>Poales</taxon>
        <taxon>Poaceae</taxon>
        <taxon>PACMAD clade</taxon>
        <taxon>Panicoideae</taxon>
        <taxon>Andropogonodae</taxon>
        <taxon>Andropogoneae</taxon>
        <taxon>Sorghinae</taxon>
        <taxon>Sorghum</taxon>
    </lineage>
</organism>
<keyword evidence="2" id="KW-1185">Reference proteome</keyword>
<name>A0A1Z5RC55_SORBI</name>
<evidence type="ECO:0000313" key="2">
    <source>
        <dbReference type="Proteomes" id="UP000000768"/>
    </source>
</evidence>
<dbReference type="InParanoid" id="A0A1Z5RC55"/>
<sequence>MFGPVIASILSEQSRISLPNGSRLRTSTAEAAFMLNSQSTTSIEKASSHPKLGIVHPLPYAHSRTLHPCYWLPYAPSTPPRSHTHHLFRLGLMRSPLHHQLSLLNTGSTIGSMPLPSPLLLASLTLDLHHGRHRSPLLRRISSSTPDSLPTVACPSFPIAGSLHSCPSQILTSDYTYHDLSYTRAQLISEILVSVIKQTKYGRLARQKNRKIFAHLMSSHSIWPNSLFYSLFPLNSIQLKHTSIPSFFPAPIPLFLRLGGRCFNLKEPRCNISTLSRHGCRRAR</sequence>
<proteinExistence type="predicted"/>
<gene>
    <name evidence="1" type="ORF">SORBI_3006G037050</name>
</gene>
<protein>
    <submittedName>
        <fullName evidence="1">Uncharacterized protein</fullName>
    </submittedName>
</protein>
<evidence type="ECO:0000313" key="1">
    <source>
        <dbReference type="EMBL" id="OQU81287.1"/>
    </source>
</evidence>
<accession>A0A1Z5RC55</accession>
<reference evidence="1 2" key="1">
    <citation type="journal article" date="2009" name="Nature">
        <title>The Sorghum bicolor genome and the diversification of grasses.</title>
        <authorList>
            <person name="Paterson A.H."/>
            <person name="Bowers J.E."/>
            <person name="Bruggmann R."/>
            <person name="Dubchak I."/>
            <person name="Grimwood J."/>
            <person name="Gundlach H."/>
            <person name="Haberer G."/>
            <person name="Hellsten U."/>
            <person name="Mitros T."/>
            <person name="Poliakov A."/>
            <person name="Schmutz J."/>
            <person name="Spannagl M."/>
            <person name="Tang H."/>
            <person name="Wang X."/>
            <person name="Wicker T."/>
            <person name="Bharti A.K."/>
            <person name="Chapman J."/>
            <person name="Feltus F.A."/>
            <person name="Gowik U."/>
            <person name="Grigoriev I.V."/>
            <person name="Lyons E."/>
            <person name="Maher C.A."/>
            <person name="Martis M."/>
            <person name="Narechania A."/>
            <person name="Otillar R.P."/>
            <person name="Penning B.W."/>
            <person name="Salamov A.A."/>
            <person name="Wang Y."/>
            <person name="Zhang L."/>
            <person name="Carpita N.C."/>
            <person name="Freeling M."/>
            <person name="Gingle A.R."/>
            <person name="Hash C.T."/>
            <person name="Keller B."/>
            <person name="Klein P."/>
            <person name="Kresovich S."/>
            <person name="McCann M.C."/>
            <person name="Ming R."/>
            <person name="Peterson D.G."/>
            <person name="Mehboob-ur-Rahman"/>
            <person name="Ware D."/>
            <person name="Westhoff P."/>
            <person name="Mayer K.F."/>
            <person name="Messing J."/>
            <person name="Rokhsar D.S."/>
        </authorList>
    </citation>
    <scope>NUCLEOTIDE SEQUENCE [LARGE SCALE GENOMIC DNA]</scope>
    <source>
        <strain evidence="2">cv. BTx623</strain>
    </source>
</reference>
<dbReference type="AlphaFoldDB" id="A0A1Z5RC55"/>
<dbReference type="Gramene" id="OQU81287">
    <property type="protein sequence ID" value="OQU81287"/>
    <property type="gene ID" value="SORBI_3006G037050"/>
</dbReference>
<reference evidence="2" key="2">
    <citation type="journal article" date="2018" name="Plant J.">
        <title>The Sorghum bicolor reference genome: improved assembly, gene annotations, a transcriptome atlas, and signatures of genome organization.</title>
        <authorList>
            <person name="McCormick R.F."/>
            <person name="Truong S.K."/>
            <person name="Sreedasyam A."/>
            <person name="Jenkins J."/>
            <person name="Shu S."/>
            <person name="Sims D."/>
            <person name="Kennedy M."/>
            <person name="Amirebrahimi M."/>
            <person name="Weers B.D."/>
            <person name="McKinley B."/>
            <person name="Mattison A."/>
            <person name="Morishige D.T."/>
            <person name="Grimwood J."/>
            <person name="Schmutz J."/>
            <person name="Mullet J.E."/>
        </authorList>
    </citation>
    <scope>NUCLEOTIDE SEQUENCE [LARGE SCALE GENOMIC DNA]</scope>
    <source>
        <strain evidence="2">cv. BTx623</strain>
    </source>
</reference>
<dbReference type="EMBL" id="CM000765">
    <property type="protein sequence ID" value="OQU81287.1"/>
    <property type="molecule type" value="Genomic_DNA"/>
</dbReference>
<dbReference type="Proteomes" id="UP000000768">
    <property type="component" value="Chromosome 6"/>
</dbReference>